<dbReference type="Proteomes" id="UP000003250">
    <property type="component" value="Unassembled WGS sequence"/>
</dbReference>
<keyword evidence="6" id="KW-1185">Reference proteome</keyword>
<dbReference type="Pfam" id="PF05853">
    <property type="entry name" value="BKACE"/>
    <property type="match status" value="1"/>
</dbReference>
<evidence type="ECO:0000256" key="2">
    <source>
        <dbReference type="ARBA" id="ARBA00022679"/>
    </source>
</evidence>
<accession>H0HJA1</accession>
<dbReference type="GO" id="GO:0043720">
    <property type="term" value="F:3-keto-5-aminohexanoate cleavage activity"/>
    <property type="evidence" value="ECO:0007669"/>
    <property type="project" value="InterPro"/>
</dbReference>
<gene>
    <name evidence="5" type="ORF">MAXJ12_01027</name>
</gene>
<dbReference type="AlphaFoldDB" id="H0HJA1"/>
<keyword evidence="2" id="KW-0808">Transferase</keyword>
<sequence length="288" mass="30629">MTAPDLNVAAPVAIAVAPNGGRRTKADHPALPMTPAELAATAAACLEAGASMIHTHVRDRDGGHLLDADAYRAVIAAIRAAVGDRLVIQITSEALGIYRPAEQMAVVRQVRPEAVSLALRELLPDDSHEAAFGEFLGWLRREKIVPQIILYTPEEAVKLATLKERGLIPFEDILVLYVLGRYSVGQKSSPGDLLPFLAPGMPRFGHWSVCAFGARETACVTAGALLGGHIRVGFENNLFLPDGSPARDNAELVAAAATAVAACGLRPATAEELRKDWQRTICEIVGGH</sequence>
<dbReference type="PATRIC" id="fig|1107882.3.peg.201"/>
<evidence type="ECO:0000256" key="3">
    <source>
        <dbReference type="ARBA" id="ARBA00022723"/>
    </source>
</evidence>
<keyword evidence="3" id="KW-0479">Metal-binding</keyword>
<evidence type="ECO:0000256" key="4">
    <source>
        <dbReference type="ARBA" id="ARBA00022833"/>
    </source>
</evidence>
<name>H0HJA1_9HYPH</name>
<dbReference type="PANTHER" id="PTHR37418">
    <property type="entry name" value="3-KETO-5-AMINOHEXANOATE CLEAVAGE ENZYME-RELATED"/>
    <property type="match status" value="1"/>
</dbReference>
<dbReference type="EMBL" id="AHAM01000016">
    <property type="protein sequence ID" value="EHK59187.1"/>
    <property type="molecule type" value="Genomic_DNA"/>
</dbReference>
<dbReference type="RefSeq" id="WP_008833863.1">
    <property type="nucleotide sequence ID" value="NZ_AHAM01000016.1"/>
</dbReference>
<proteinExistence type="predicted"/>
<dbReference type="GO" id="GO:0046872">
    <property type="term" value="F:metal ion binding"/>
    <property type="evidence" value="ECO:0007669"/>
    <property type="project" value="UniProtKB-KW"/>
</dbReference>
<evidence type="ECO:0000256" key="1">
    <source>
        <dbReference type="ARBA" id="ARBA00001947"/>
    </source>
</evidence>
<evidence type="ECO:0000313" key="6">
    <source>
        <dbReference type="Proteomes" id="UP000003250"/>
    </source>
</evidence>
<comment type="cofactor">
    <cofactor evidence="1">
        <name>Zn(2+)</name>
        <dbReference type="ChEBI" id="CHEBI:29105"/>
    </cofactor>
</comment>
<protein>
    <recommendedName>
        <fullName evidence="7">Class III aminotransferase</fullName>
    </recommendedName>
</protein>
<reference evidence="5 6" key="1">
    <citation type="journal article" date="2012" name="J. Bacteriol.">
        <title>Draft Genome Sequence of Mesorhizobium alhagi CCNWXJ12-2T, a Novel Salt-Resistant Species Isolated from the Desert of Northwestern China.</title>
        <authorList>
            <person name="Zhou M."/>
            <person name="Chen W."/>
            <person name="Chen H."/>
            <person name="Wei G."/>
        </authorList>
    </citation>
    <scope>NUCLEOTIDE SEQUENCE [LARGE SCALE GENOMIC DNA]</scope>
    <source>
        <strain evidence="5 6">CCNWXJ12-2</strain>
    </source>
</reference>
<keyword evidence="4" id="KW-0862">Zinc</keyword>
<dbReference type="Gene3D" id="3.20.20.70">
    <property type="entry name" value="Aldolase class I"/>
    <property type="match status" value="1"/>
</dbReference>
<organism evidence="5 6">
    <name type="scientific">Mesorhizobium alhagi CCNWXJ12-2</name>
    <dbReference type="NCBI Taxonomy" id="1107882"/>
    <lineage>
        <taxon>Bacteria</taxon>
        <taxon>Pseudomonadati</taxon>
        <taxon>Pseudomonadota</taxon>
        <taxon>Alphaproteobacteria</taxon>
        <taxon>Hyphomicrobiales</taxon>
        <taxon>Phyllobacteriaceae</taxon>
        <taxon>Allomesorhizobium</taxon>
    </lineage>
</organism>
<evidence type="ECO:0000313" key="5">
    <source>
        <dbReference type="EMBL" id="EHK59187.1"/>
    </source>
</evidence>
<dbReference type="InterPro" id="IPR013785">
    <property type="entry name" value="Aldolase_TIM"/>
</dbReference>
<dbReference type="InterPro" id="IPR008567">
    <property type="entry name" value="BKACE"/>
</dbReference>
<dbReference type="PANTHER" id="PTHR37418:SF2">
    <property type="entry name" value="3-KETO-5-AMINOHEXANOATE CLEAVAGE ENZYME"/>
    <property type="match status" value="1"/>
</dbReference>
<evidence type="ECO:0008006" key="7">
    <source>
        <dbReference type="Google" id="ProtNLM"/>
    </source>
</evidence>